<dbReference type="GO" id="GO:0008422">
    <property type="term" value="F:beta-glucosidase activity"/>
    <property type="evidence" value="ECO:0007669"/>
    <property type="project" value="TreeGrafter"/>
</dbReference>
<dbReference type="EMBL" id="JAJDKZ010000026">
    <property type="protein sequence ID" value="MCB8610827.1"/>
    <property type="molecule type" value="Genomic_DNA"/>
</dbReference>
<evidence type="ECO:0000313" key="5">
    <source>
        <dbReference type="Proteomes" id="UP000241201"/>
    </source>
</evidence>
<evidence type="ECO:0000256" key="2">
    <source>
        <dbReference type="RuleBase" id="RU003690"/>
    </source>
</evidence>
<dbReference type="SUPFAM" id="SSF51445">
    <property type="entry name" value="(Trans)glycosidases"/>
    <property type="match status" value="1"/>
</dbReference>
<name>A0A2T3FJZ1_9FIRM</name>
<keyword evidence="1" id="KW-0326">Glycosidase</keyword>
<dbReference type="PANTHER" id="PTHR10353">
    <property type="entry name" value="GLYCOSYL HYDROLASE"/>
    <property type="match status" value="1"/>
</dbReference>
<dbReference type="GO" id="GO:0016052">
    <property type="term" value="P:carbohydrate catabolic process"/>
    <property type="evidence" value="ECO:0007669"/>
    <property type="project" value="TreeGrafter"/>
</dbReference>
<dbReference type="RefSeq" id="WP_106988864.1">
    <property type="nucleotide sequence ID" value="NZ_DAWBWI010000343.1"/>
</dbReference>
<dbReference type="GeneID" id="77471934"/>
<evidence type="ECO:0000256" key="1">
    <source>
        <dbReference type="ARBA" id="ARBA00023295"/>
    </source>
</evidence>
<organism evidence="4 5">
    <name type="scientific">Faecalibacillus faecis</name>
    <dbReference type="NCBI Taxonomy" id="1982628"/>
    <lineage>
        <taxon>Bacteria</taxon>
        <taxon>Bacillati</taxon>
        <taxon>Bacillota</taxon>
        <taxon>Erysipelotrichia</taxon>
        <taxon>Erysipelotrichales</taxon>
        <taxon>Coprobacillaceae</taxon>
        <taxon>Faecalibacillus</taxon>
    </lineage>
</organism>
<dbReference type="Proteomes" id="UP000241201">
    <property type="component" value="Unassembled WGS sequence"/>
</dbReference>
<reference evidence="3" key="3">
    <citation type="submission" date="2021-10" db="EMBL/GenBank/DDBJ databases">
        <title>Collection of gut derived symbiotic bacterial strains cultured from healthy donors.</title>
        <authorList>
            <person name="Lin H."/>
            <person name="Littmann E."/>
            <person name="Kohout C."/>
            <person name="Pamer E.G."/>
        </authorList>
    </citation>
    <scope>NUCLEOTIDE SEQUENCE</scope>
    <source>
        <strain evidence="3">DFI.4.48</strain>
    </source>
</reference>
<reference evidence="5" key="1">
    <citation type="submission" date="2018-03" db="EMBL/GenBank/DDBJ databases">
        <title>Lachnoclostridium SNUG30370 gen.nov., sp.nov., isolated from human faeces.</title>
        <authorList>
            <person name="Seo B."/>
            <person name="Jeon K."/>
            <person name="Ko G."/>
        </authorList>
    </citation>
    <scope>NUCLEOTIDE SEQUENCE [LARGE SCALE GENOMIC DNA]</scope>
    <source>
        <strain evidence="5">SNUG30370</strain>
    </source>
</reference>
<gene>
    <name evidence="4" type="ORF">C7U55_12675</name>
    <name evidence="3" type="ORF">LJD69_09500</name>
</gene>
<dbReference type="PRINTS" id="PR00131">
    <property type="entry name" value="GLHYDRLASE1"/>
</dbReference>
<proteinExistence type="inferred from homology"/>
<evidence type="ECO:0000313" key="3">
    <source>
        <dbReference type="EMBL" id="MCB8610827.1"/>
    </source>
</evidence>
<dbReference type="PROSITE" id="PS00653">
    <property type="entry name" value="GLYCOSYL_HYDROL_F1_2"/>
    <property type="match status" value="1"/>
</dbReference>
<sequence>MKFSEDFYWGGAVAANQCEGAWNVDGRGMARTDVTTGGTVNTPRMVTFIDKDGNKQKLPNHGFKLPEGAHFAVFDDELYPNHDGIDFYHHYKEDIALLKEMGFKMFRLSISWSRIYPTGEEEKPNQAGLDFYRNVFTELRNAGIEPLVSIWHFDTPLVLEEKYGDWLDRKYIALYEKYVTTIFNEYKGLVKYWLTFNEINNTINFLPDDASDEAYQEAYQHLHYQFVASARAVQIGHQIDPENKIGCMICGITYYPLTSDPEDILFNRSKWEKGIFYCGDVQCKGKYPTFTKRLWKEHNVQLDITEQDLEELKKGTVDMYTFSYYMSQAVTTHKNDDTVSGNMSFGVRNPYLEYSDWGWALDPKGLKYYLEMIYDRYEKPLMVVENGLGAYDTVEEDGSIHDNYRIEYYRAHIEEMAKAIENGVDLIGYTTWGCIDLVSAGTGEMRKRYGFIYVDKHDDGTGTMARSKKDSFYWYKKVIASQGEDLD</sequence>
<dbReference type="InterPro" id="IPR001360">
    <property type="entry name" value="Glyco_hydro_1"/>
</dbReference>
<evidence type="ECO:0000313" key="4">
    <source>
        <dbReference type="EMBL" id="PST35606.1"/>
    </source>
</evidence>
<accession>A0A2T3FJZ1</accession>
<dbReference type="PANTHER" id="PTHR10353:SF122">
    <property type="entry name" value="6-PHOSPHO-BETA-GLUCOSIDASE ASCB-RELATED"/>
    <property type="match status" value="1"/>
</dbReference>
<comment type="similarity">
    <text evidence="2">Belongs to the glycosyl hydrolase 1 family.</text>
</comment>
<keyword evidence="5" id="KW-1185">Reference proteome</keyword>
<dbReference type="Proteomes" id="UP001198439">
    <property type="component" value="Unassembled WGS sequence"/>
</dbReference>
<dbReference type="Gene3D" id="3.20.20.80">
    <property type="entry name" value="Glycosidases"/>
    <property type="match status" value="1"/>
</dbReference>
<dbReference type="EMBL" id="PYLP01000029">
    <property type="protein sequence ID" value="PST35606.1"/>
    <property type="molecule type" value="Genomic_DNA"/>
</dbReference>
<keyword evidence="1" id="KW-0378">Hydrolase</keyword>
<dbReference type="Pfam" id="PF00232">
    <property type="entry name" value="Glyco_hydro_1"/>
    <property type="match status" value="2"/>
</dbReference>
<reference evidence="4" key="2">
    <citation type="journal article" date="2019" name="Int. J. Syst. Evol. Microbiol.">
        <title>Faecalibacillus intestinalis gen. nov., sp. nov. and Faecalibacillus faecis sp. nov., isolated from human faeces.</title>
        <authorList>
            <person name="Seo B."/>
            <person name="Jeon K."/>
            <person name="Baek I."/>
            <person name="Lee Y.M."/>
            <person name="Baek K."/>
            <person name="Ko G."/>
        </authorList>
    </citation>
    <scope>NUCLEOTIDE SEQUENCE</scope>
    <source>
        <strain evidence="4">SNUG30370</strain>
    </source>
</reference>
<protein>
    <submittedName>
        <fullName evidence="4">6-phospho-beta-glucosidase</fullName>
    </submittedName>
    <submittedName>
        <fullName evidence="3">Family 1 glycosylhydrolase</fullName>
    </submittedName>
</protein>
<dbReference type="GO" id="GO:0005829">
    <property type="term" value="C:cytosol"/>
    <property type="evidence" value="ECO:0007669"/>
    <property type="project" value="TreeGrafter"/>
</dbReference>
<dbReference type="InterPro" id="IPR017853">
    <property type="entry name" value="GH"/>
</dbReference>
<comment type="caution">
    <text evidence="4">The sequence shown here is derived from an EMBL/GenBank/DDBJ whole genome shotgun (WGS) entry which is preliminary data.</text>
</comment>
<dbReference type="InterPro" id="IPR033132">
    <property type="entry name" value="GH_1_N_CS"/>
</dbReference>
<dbReference type="AlphaFoldDB" id="A0A2T3FJZ1"/>